<protein>
    <submittedName>
        <fullName evidence="1">Uncharacterized protein</fullName>
    </submittedName>
</protein>
<reference evidence="1 2" key="1">
    <citation type="submission" date="2018-10" db="EMBL/GenBank/DDBJ databases">
        <title>Draft genome sequence of Pantoea vagans isolated from corpses of the sugarcane aphid Melanaphis sacchari Zehntner.</title>
        <authorList>
            <person name="Toledo E."/>
            <person name="Pena G."/>
            <person name="Lozano L."/>
        </authorList>
    </citation>
    <scope>NUCLEOTIDE SEQUENCE [LARGE SCALE GENOMIC DNA]</scope>
    <source>
        <strain evidence="1 2">ET-90</strain>
    </source>
</reference>
<dbReference type="EMBL" id="RCNL01000003">
    <property type="protein sequence ID" value="TXL79096.1"/>
    <property type="molecule type" value="Genomic_DNA"/>
</dbReference>
<sequence length="66" mass="7232">MHAFLRRNIQSQKQQKIILKAQYAGSGWPALAVSLSANCSRVFLNVDILALLTEQASAGRPPLILL</sequence>
<proteinExistence type="predicted"/>
<evidence type="ECO:0000313" key="1">
    <source>
        <dbReference type="EMBL" id="TXL79096.1"/>
    </source>
</evidence>
<dbReference type="Proteomes" id="UP000426772">
    <property type="component" value="Unassembled WGS sequence"/>
</dbReference>
<gene>
    <name evidence="1" type="ORF">D9O29_09315</name>
</gene>
<evidence type="ECO:0000313" key="2">
    <source>
        <dbReference type="Proteomes" id="UP000426772"/>
    </source>
</evidence>
<comment type="caution">
    <text evidence="1">The sequence shown here is derived from an EMBL/GenBank/DDBJ whole genome shotgun (WGS) entry which is preliminary data.</text>
</comment>
<keyword evidence="2" id="KW-1185">Reference proteome</keyword>
<organism evidence="1 2">
    <name type="scientific">Pantoea vagans</name>
    <dbReference type="NCBI Taxonomy" id="470934"/>
    <lineage>
        <taxon>Bacteria</taxon>
        <taxon>Pseudomonadati</taxon>
        <taxon>Pseudomonadota</taxon>
        <taxon>Gammaproteobacteria</taxon>
        <taxon>Enterobacterales</taxon>
        <taxon>Erwiniaceae</taxon>
        <taxon>Pantoea</taxon>
    </lineage>
</organism>
<accession>A0ABY3LGU9</accession>
<name>A0ABY3LGU9_9GAMM</name>